<reference evidence="3 4" key="1">
    <citation type="submission" date="2017-12" db="EMBL/GenBank/DDBJ databases">
        <authorList>
            <person name="Pombert J.-F."/>
            <person name="Haag K.L."/>
            <person name="Ebert D."/>
        </authorList>
    </citation>
    <scope>NUCLEOTIDE SEQUENCE [LARGE SCALE GENOMIC DNA]</scope>
    <source>
        <strain evidence="3">IL-BN-2</strain>
    </source>
</reference>
<dbReference type="AlphaFoldDB" id="A0A4Q9L588"/>
<evidence type="ECO:0000259" key="2">
    <source>
        <dbReference type="PROSITE" id="PS50090"/>
    </source>
</evidence>
<evidence type="ECO:0000313" key="4">
    <source>
        <dbReference type="Proteomes" id="UP000293045"/>
    </source>
</evidence>
<evidence type="ECO:0000256" key="1">
    <source>
        <dbReference type="ARBA" id="ARBA00023242"/>
    </source>
</evidence>
<dbReference type="EMBL" id="PIXR01001096">
    <property type="protein sequence ID" value="TBU02739.1"/>
    <property type="molecule type" value="Genomic_DNA"/>
</dbReference>
<name>A0A4Q9L588_9MICR</name>
<dbReference type="Proteomes" id="UP000293045">
    <property type="component" value="Unassembled WGS sequence"/>
</dbReference>
<organism evidence="3 4">
    <name type="scientific">Hamiltosporidium magnivora</name>
    <dbReference type="NCBI Taxonomy" id="148818"/>
    <lineage>
        <taxon>Eukaryota</taxon>
        <taxon>Fungi</taxon>
        <taxon>Fungi incertae sedis</taxon>
        <taxon>Microsporidia</taxon>
        <taxon>Dubosqiidae</taxon>
        <taxon>Hamiltosporidium</taxon>
    </lineage>
</organism>
<dbReference type="Pfam" id="PF00249">
    <property type="entry name" value="Myb_DNA-binding"/>
    <property type="match status" value="1"/>
</dbReference>
<dbReference type="VEuPathDB" id="MicrosporidiaDB:CWI36_0178p0030"/>
<dbReference type="SMART" id="SM00717">
    <property type="entry name" value="SANT"/>
    <property type="match status" value="1"/>
</dbReference>
<dbReference type="InterPro" id="IPR009057">
    <property type="entry name" value="Homeodomain-like_sf"/>
</dbReference>
<sequence>MSPEEEEKNEENPSILKLHIYTSRKYKTDVLQPQKELNDGNLRSSSKYKKERREIVSWSDEEIDALQKGVEKYGYGKWKAIFLDLDFKFHTSRNPSDLKDKYRLLTKKTSYYALKKQDFVVVDNEWNYLTDSLGKYDVYKEKFPHDACERAAILHCKSTLDGSIIRLMSLSNQSVMHVYEVFIIEEGCNKYKVRKISTLTRST</sequence>
<dbReference type="CDD" id="cd11660">
    <property type="entry name" value="SANT_TRF"/>
    <property type="match status" value="1"/>
</dbReference>
<dbReference type="PANTHER" id="PTHR46734:SF1">
    <property type="entry name" value="TELOMERIC REPEAT-BINDING FACTOR 1"/>
    <property type="match status" value="1"/>
</dbReference>
<dbReference type="VEuPathDB" id="MicrosporidiaDB:CWI39_1096p0020"/>
<keyword evidence="1" id="KW-0539">Nucleus</keyword>
<accession>A0A4Q9L588</accession>
<dbReference type="PROSITE" id="PS50090">
    <property type="entry name" value="MYB_LIKE"/>
    <property type="match status" value="1"/>
</dbReference>
<dbReference type="SUPFAM" id="SSF46689">
    <property type="entry name" value="Homeodomain-like"/>
    <property type="match status" value="1"/>
</dbReference>
<evidence type="ECO:0000313" key="3">
    <source>
        <dbReference type="EMBL" id="TBU02739.1"/>
    </source>
</evidence>
<dbReference type="PANTHER" id="PTHR46734">
    <property type="entry name" value="TELOMERIC REPEAT-BINDING FACTOR 1 TERF1"/>
    <property type="match status" value="1"/>
</dbReference>
<dbReference type="Gene3D" id="1.10.246.220">
    <property type="match status" value="1"/>
</dbReference>
<proteinExistence type="predicted"/>
<dbReference type="InterPro" id="IPR052450">
    <property type="entry name" value="TRBD-Containing_Protein"/>
</dbReference>
<protein>
    <recommendedName>
        <fullName evidence="2">Myb-like domain-containing protein</fullName>
    </recommendedName>
</protein>
<dbReference type="InterPro" id="IPR001005">
    <property type="entry name" value="SANT/Myb"/>
</dbReference>
<gene>
    <name evidence="3" type="ORF">CWI39_1096p0020</name>
</gene>
<comment type="caution">
    <text evidence="3">The sequence shown here is derived from an EMBL/GenBank/DDBJ whole genome shotgun (WGS) entry which is preliminary data.</text>
</comment>
<feature type="domain" description="Myb-like" evidence="2">
    <location>
        <begin position="50"/>
        <end position="106"/>
    </location>
</feature>